<evidence type="ECO:0000313" key="2">
    <source>
        <dbReference type="EMBL" id="EEB08258.1"/>
    </source>
</evidence>
<feature type="domain" description="LDB19 N-terminal" evidence="1">
    <location>
        <begin position="64"/>
        <end position="239"/>
    </location>
</feature>
<dbReference type="EMBL" id="KE651167">
    <property type="protein sequence ID" value="EEB08258.1"/>
    <property type="molecule type" value="Genomic_DNA"/>
</dbReference>
<dbReference type="OrthoDB" id="3832628at2759"/>
<dbReference type="Proteomes" id="UP000001744">
    <property type="component" value="Unassembled WGS sequence"/>
</dbReference>
<dbReference type="eggNOG" id="ENOG502QS9U">
    <property type="taxonomic scope" value="Eukaryota"/>
</dbReference>
<dbReference type="InterPro" id="IPR024391">
    <property type="entry name" value="LDB19_N"/>
</dbReference>
<dbReference type="GeneID" id="7050128"/>
<proteinExistence type="predicted"/>
<evidence type="ECO:0000313" key="4">
    <source>
        <dbReference type="Proteomes" id="UP000001744"/>
    </source>
</evidence>
<keyword evidence="4" id="KW-1185">Reference proteome</keyword>
<gene>
    <name evidence="3" type="primary">any1</name>
    <name evidence="2" type="ORF">SJAG_03404</name>
</gene>
<dbReference type="Pfam" id="PF13002">
    <property type="entry name" value="LDB19"/>
    <property type="match status" value="1"/>
</dbReference>
<dbReference type="InterPro" id="IPR014752">
    <property type="entry name" value="Arrestin-like_C"/>
</dbReference>
<dbReference type="GO" id="GO:0072583">
    <property type="term" value="P:clathrin-dependent endocytosis"/>
    <property type="evidence" value="ECO:0007669"/>
    <property type="project" value="EnsemblFungi"/>
</dbReference>
<accession>B6K451</accession>
<dbReference type="STRING" id="402676.B6K451"/>
<sequence>MPLKLTKSKSHSSRDSIHCTLGIQMESPPLVLLGPPEVSSGALASGILTLLVSNKTSVPVESFRLELIRETKNHHPPASHCADCAGEQEVMQNWNMAANSTFAPGAHNWPFSYLFPGHLSASINTRYVTQKYYLKATLTYALGSGLPLPSRPEVYIYPLELKRALLPGADIVHKRIFPPTKLVATLTMPATLSPRGVASIEIALTGFEQGDGTVWGLSKLSWRFEEHINYTVHPCPAHNTPERSRTFQEKKIINAKDMYQGWKSIDDQILIPITLNAAGYKEPTSDVDLYPPFQLQIKHFLVVEAIVNKRKNASPNGMGNARILRVKIQQPLTEPAGLGISWDEECPPVFESVGPAPPAYS</sequence>
<evidence type="ECO:0000313" key="3">
    <source>
        <dbReference type="JaponicusDB" id="SJAG_03404"/>
    </source>
</evidence>
<name>B6K451_SCHJY</name>
<dbReference type="RefSeq" id="XP_002174551.1">
    <property type="nucleotide sequence ID" value="XM_002174515.2"/>
</dbReference>
<dbReference type="AlphaFoldDB" id="B6K451"/>
<dbReference type="HOGENOM" id="CLU_026015_1_0_1"/>
<dbReference type="VEuPathDB" id="FungiDB:SJAG_03404"/>
<dbReference type="JaponicusDB" id="SJAG_03404">
    <property type="gene designation" value="any1"/>
</dbReference>
<reference evidence="2 4" key="1">
    <citation type="journal article" date="2011" name="Science">
        <title>Comparative functional genomics of the fission yeasts.</title>
        <authorList>
            <person name="Rhind N."/>
            <person name="Chen Z."/>
            <person name="Yassour M."/>
            <person name="Thompson D.A."/>
            <person name="Haas B.J."/>
            <person name="Habib N."/>
            <person name="Wapinski I."/>
            <person name="Roy S."/>
            <person name="Lin M.F."/>
            <person name="Heiman D.I."/>
            <person name="Young S.K."/>
            <person name="Furuya K."/>
            <person name="Guo Y."/>
            <person name="Pidoux A."/>
            <person name="Chen H.M."/>
            <person name="Robbertse B."/>
            <person name="Goldberg J.M."/>
            <person name="Aoki K."/>
            <person name="Bayne E.H."/>
            <person name="Berlin A.M."/>
            <person name="Desjardins C.A."/>
            <person name="Dobbs E."/>
            <person name="Dukaj L."/>
            <person name="Fan L."/>
            <person name="FitzGerald M.G."/>
            <person name="French C."/>
            <person name="Gujja S."/>
            <person name="Hansen K."/>
            <person name="Keifenheim D."/>
            <person name="Levin J.Z."/>
            <person name="Mosher R.A."/>
            <person name="Mueller C.A."/>
            <person name="Pfiffner J."/>
            <person name="Priest M."/>
            <person name="Russ C."/>
            <person name="Smialowska A."/>
            <person name="Swoboda P."/>
            <person name="Sykes S.M."/>
            <person name="Vaughn M."/>
            <person name="Vengrova S."/>
            <person name="Yoder R."/>
            <person name="Zeng Q."/>
            <person name="Allshire R."/>
            <person name="Baulcombe D."/>
            <person name="Birren B.W."/>
            <person name="Brown W."/>
            <person name="Ekwall K."/>
            <person name="Kellis M."/>
            <person name="Leatherwood J."/>
            <person name="Levin H."/>
            <person name="Margalit H."/>
            <person name="Martienssen R."/>
            <person name="Nieduszynski C.A."/>
            <person name="Spatafora J.W."/>
            <person name="Friedman N."/>
            <person name="Dalgaard J.Z."/>
            <person name="Baumann P."/>
            <person name="Niki H."/>
            <person name="Regev A."/>
            <person name="Nusbaum C."/>
        </authorList>
    </citation>
    <scope>NUCLEOTIDE SEQUENCE [LARGE SCALE GENOMIC DNA]</scope>
    <source>
        <strain evidence="4">yFS275 / FY16936</strain>
    </source>
</reference>
<organism evidence="2 4">
    <name type="scientific">Schizosaccharomyces japonicus (strain yFS275 / FY16936)</name>
    <name type="common">Fission yeast</name>
    <dbReference type="NCBI Taxonomy" id="402676"/>
    <lineage>
        <taxon>Eukaryota</taxon>
        <taxon>Fungi</taxon>
        <taxon>Dikarya</taxon>
        <taxon>Ascomycota</taxon>
        <taxon>Taphrinomycotina</taxon>
        <taxon>Schizosaccharomycetes</taxon>
        <taxon>Schizosaccharomycetales</taxon>
        <taxon>Schizosaccharomycetaceae</taxon>
        <taxon>Schizosaccharomyces</taxon>
    </lineage>
</organism>
<evidence type="ECO:0000259" key="1">
    <source>
        <dbReference type="Pfam" id="PF13002"/>
    </source>
</evidence>
<protein>
    <submittedName>
        <fullName evidence="2">Endocytosis regulator</fullName>
    </submittedName>
</protein>
<dbReference type="Gene3D" id="2.60.40.640">
    <property type="match status" value="1"/>
</dbReference>
<dbReference type="OMA" id="ISHCSAC"/>